<evidence type="ECO:0000313" key="4">
    <source>
        <dbReference type="Proteomes" id="UP000813385"/>
    </source>
</evidence>
<keyword evidence="1" id="KW-0812">Transmembrane</keyword>
<reference evidence="3" key="1">
    <citation type="journal article" date="2021" name="Nat. Commun.">
        <title>Genetic determinants of endophytism in the Arabidopsis root mycobiome.</title>
        <authorList>
            <person name="Mesny F."/>
            <person name="Miyauchi S."/>
            <person name="Thiergart T."/>
            <person name="Pickel B."/>
            <person name="Atanasova L."/>
            <person name="Karlsson M."/>
            <person name="Huettel B."/>
            <person name="Barry K.W."/>
            <person name="Haridas S."/>
            <person name="Chen C."/>
            <person name="Bauer D."/>
            <person name="Andreopoulos W."/>
            <person name="Pangilinan J."/>
            <person name="LaButti K."/>
            <person name="Riley R."/>
            <person name="Lipzen A."/>
            <person name="Clum A."/>
            <person name="Drula E."/>
            <person name="Henrissat B."/>
            <person name="Kohler A."/>
            <person name="Grigoriev I.V."/>
            <person name="Martin F.M."/>
            <person name="Hacquard S."/>
        </authorList>
    </citation>
    <scope>NUCLEOTIDE SEQUENCE</scope>
    <source>
        <strain evidence="3">MPI-CAGE-AT-0016</strain>
    </source>
</reference>
<sequence>MVMLLLVLLLGGVVRVWYGEKRERKRRDRGTDEIELVRKRASSQNFVPAFMLAMASGAQLIVIGASMGRGRGTCRLGASGCRW</sequence>
<accession>A0A8K0TNH2</accession>
<comment type="caution">
    <text evidence="3">The sequence shown here is derived from an EMBL/GenBank/DDBJ whole genome shotgun (WGS) entry which is preliminary data.</text>
</comment>
<protein>
    <submittedName>
        <fullName evidence="3">Uncharacterized protein</fullName>
    </submittedName>
</protein>
<dbReference type="AlphaFoldDB" id="A0A8K0TNH2"/>
<dbReference type="Proteomes" id="UP000813385">
    <property type="component" value="Unassembled WGS sequence"/>
</dbReference>
<keyword evidence="4" id="KW-1185">Reference proteome</keyword>
<evidence type="ECO:0000313" key="3">
    <source>
        <dbReference type="EMBL" id="KAH7368440.1"/>
    </source>
</evidence>
<evidence type="ECO:0000256" key="1">
    <source>
        <dbReference type="SAM" id="Phobius"/>
    </source>
</evidence>
<proteinExistence type="predicted"/>
<keyword evidence="2" id="KW-0732">Signal</keyword>
<organism evidence="3 4">
    <name type="scientific">Plectosphaerella cucumerina</name>
    <dbReference type="NCBI Taxonomy" id="40658"/>
    <lineage>
        <taxon>Eukaryota</taxon>
        <taxon>Fungi</taxon>
        <taxon>Dikarya</taxon>
        <taxon>Ascomycota</taxon>
        <taxon>Pezizomycotina</taxon>
        <taxon>Sordariomycetes</taxon>
        <taxon>Hypocreomycetidae</taxon>
        <taxon>Glomerellales</taxon>
        <taxon>Plectosphaerellaceae</taxon>
        <taxon>Plectosphaerella</taxon>
    </lineage>
</organism>
<dbReference type="EMBL" id="JAGPXD010000002">
    <property type="protein sequence ID" value="KAH7368440.1"/>
    <property type="molecule type" value="Genomic_DNA"/>
</dbReference>
<evidence type="ECO:0000256" key="2">
    <source>
        <dbReference type="SAM" id="SignalP"/>
    </source>
</evidence>
<gene>
    <name evidence="3" type="ORF">B0T11DRAFT_277028</name>
</gene>
<feature type="chain" id="PRO_5035421021" evidence="2">
    <location>
        <begin position="20"/>
        <end position="83"/>
    </location>
</feature>
<name>A0A8K0TNH2_9PEZI</name>
<feature type="signal peptide" evidence="2">
    <location>
        <begin position="1"/>
        <end position="19"/>
    </location>
</feature>
<keyword evidence="1" id="KW-0472">Membrane</keyword>
<feature type="transmembrane region" description="Helical" evidence="1">
    <location>
        <begin position="46"/>
        <end position="65"/>
    </location>
</feature>
<keyword evidence="1" id="KW-1133">Transmembrane helix</keyword>